<dbReference type="Proteomes" id="UP001597459">
    <property type="component" value="Unassembled WGS sequence"/>
</dbReference>
<dbReference type="InterPro" id="IPR015422">
    <property type="entry name" value="PyrdxlP-dep_Trfase_small"/>
</dbReference>
<keyword evidence="2 3" id="KW-0663">Pyridoxal phosphate</keyword>
<comment type="caution">
    <text evidence="4">The sequence shown here is derived from an EMBL/GenBank/DDBJ whole genome shotgun (WGS) entry which is preliminary data.</text>
</comment>
<evidence type="ECO:0000256" key="3">
    <source>
        <dbReference type="RuleBase" id="RU362118"/>
    </source>
</evidence>
<organism evidence="4 5">
    <name type="scientific">Aquimarina hainanensis</name>
    <dbReference type="NCBI Taxonomy" id="1578017"/>
    <lineage>
        <taxon>Bacteria</taxon>
        <taxon>Pseudomonadati</taxon>
        <taxon>Bacteroidota</taxon>
        <taxon>Flavobacteriia</taxon>
        <taxon>Flavobacteriales</taxon>
        <taxon>Flavobacteriaceae</taxon>
        <taxon>Aquimarina</taxon>
    </lineage>
</organism>
<dbReference type="InterPro" id="IPR000277">
    <property type="entry name" value="Cys/Met-Metab_PyrdxlP-dep_enz"/>
</dbReference>
<evidence type="ECO:0000256" key="2">
    <source>
        <dbReference type="ARBA" id="ARBA00022898"/>
    </source>
</evidence>
<dbReference type="PIRSF" id="PIRSF001434">
    <property type="entry name" value="CGS"/>
    <property type="match status" value="1"/>
</dbReference>
<dbReference type="Gene3D" id="3.40.640.10">
    <property type="entry name" value="Type I PLP-dependent aspartate aminotransferase-like (Major domain)"/>
    <property type="match status" value="1"/>
</dbReference>
<dbReference type="PANTHER" id="PTHR11808:SF86">
    <property type="entry name" value="METHIONINE GAMMA-LYASE"/>
    <property type="match status" value="1"/>
</dbReference>
<comment type="similarity">
    <text evidence="3">Belongs to the trans-sulfuration enzymes family.</text>
</comment>
<comment type="cofactor">
    <cofactor evidence="1 3">
        <name>pyridoxal 5'-phosphate</name>
        <dbReference type="ChEBI" id="CHEBI:597326"/>
    </cofactor>
</comment>
<dbReference type="PROSITE" id="PS00868">
    <property type="entry name" value="CYS_MET_METAB_PP"/>
    <property type="match status" value="1"/>
</dbReference>
<accession>A0ABW5NCW5</accession>
<dbReference type="RefSeq" id="WP_378255411.1">
    <property type="nucleotide sequence ID" value="NZ_JBHSJV010000001.1"/>
</dbReference>
<sequence>MKRKDLNPESLMMTYGYKPELSEGAIKCPIFQTSTFVFETAEEGKAFFELAYGLRQKKPKEELGLIYSRINNPNLEILENRLCLWDQSDDCAVFESGMSAISTCLLEFLNPGDLLVYSNPLYGGTDHFINHFLSKIGVHTIGVMPNQSIEEVAALIEASGKKDRLAMFFLETPANPTNQLFDIEGFSELAKRYSTGDKKVLIGVDNTYMGPLWQHPLQCGADLVVYSATKYIGGHSDLIAGAVLGNSELIGRVKVLRTFLGNMVSPHTAWLLLRSLETLKVRMDQQTKNASRIAAFLKEHPKVEKVYYLGLLEKEEKAYAVYKKQCSAPGAMLSFDIKGGEKEAFTFLNRLKLIKLAVSLGSTESLAQHPMTMTHAGVDPEHRRQINITEKLVRLSIGVENSDDIIWDIEQALGVE</sequence>
<reference evidence="5" key="1">
    <citation type="journal article" date="2019" name="Int. J. Syst. Evol. Microbiol.">
        <title>The Global Catalogue of Microorganisms (GCM) 10K type strain sequencing project: providing services to taxonomists for standard genome sequencing and annotation.</title>
        <authorList>
            <consortium name="The Broad Institute Genomics Platform"/>
            <consortium name="The Broad Institute Genome Sequencing Center for Infectious Disease"/>
            <person name="Wu L."/>
            <person name="Ma J."/>
        </authorList>
    </citation>
    <scope>NUCLEOTIDE SEQUENCE [LARGE SCALE GENOMIC DNA]</scope>
    <source>
        <strain evidence="5">KCTC 42423</strain>
    </source>
</reference>
<evidence type="ECO:0000256" key="1">
    <source>
        <dbReference type="ARBA" id="ARBA00001933"/>
    </source>
</evidence>
<evidence type="ECO:0000313" key="4">
    <source>
        <dbReference type="EMBL" id="MFD2593188.1"/>
    </source>
</evidence>
<protein>
    <submittedName>
        <fullName evidence="4">Cystathionine gamma-synthase family protein</fullName>
    </submittedName>
</protein>
<dbReference type="PANTHER" id="PTHR11808">
    <property type="entry name" value="TRANS-SULFURATION ENZYME FAMILY MEMBER"/>
    <property type="match status" value="1"/>
</dbReference>
<dbReference type="InterPro" id="IPR015424">
    <property type="entry name" value="PyrdxlP-dep_Trfase"/>
</dbReference>
<dbReference type="EMBL" id="JBHULX010000039">
    <property type="protein sequence ID" value="MFD2593188.1"/>
    <property type="molecule type" value="Genomic_DNA"/>
</dbReference>
<keyword evidence="5" id="KW-1185">Reference proteome</keyword>
<evidence type="ECO:0000313" key="5">
    <source>
        <dbReference type="Proteomes" id="UP001597459"/>
    </source>
</evidence>
<dbReference type="Gene3D" id="3.90.1150.10">
    <property type="entry name" value="Aspartate Aminotransferase, domain 1"/>
    <property type="match status" value="1"/>
</dbReference>
<dbReference type="InterPro" id="IPR015421">
    <property type="entry name" value="PyrdxlP-dep_Trfase_major"/>
</dbReference>
<dbReference type="NCBIfam" id="NF005455">
    <property type="entry name" value="PRK07049.1"/>
    <property type="match status" value="1"/>
</dbReference>
<dbReference type="InterPro" id="IPR054542">
    <property type="entry name" value="Cys_met_metab_PP"/>
</dbReference>
<dbReference type="Pfam" id="PF01053">
    <property type="entry name" value="Cys_Met_Meta_PP"/>
    <property type="match status" value="1"/>
</dbReference>
<dbReference type="CDD" id="cd00614">
    <property type="entry name" value="CGS_like"/>
    <property type="match status" value="1"/>
</dbReference>
<proteinExistence type="inferred from homology"/>
<name>A0ABW5NCW5_9FLAO</name>
<gene>
    <name evidence="4" type="ORF">ACFSTE_20280</name>
</gene>
<dbReference type="SUPFAM" id="SSF53383">
    <property type="entry name" value="PLP-dependent transferases"/>
    <property type="match status" value="1"/>
</dbReference>